<reference evidence="2 3" key="1">
    <citation type="submission" date="2018-05" db="EMBL/GenBank/DDBJ databases">
        <title>Evolution of small genomes with special reference to Mycobacterium leprae.</title>
        <authorList>
            <person name="Mohanty P.S."/>
            <person name="Bansal A.K."/>
            <person name="Gupta U.D."/>
            <person name="Naaz F."/>
            <person name="Dwivedi V.D."/>
            <person name="Singh H."/>
            <person name="Gupta G."/>
            <person name="Sharma S."/>
            <person name="Arora M."/>
        </authorList>
    </citation>
    <scope>NUCLEOTIDE SEQUENCE [LARGE SCALE GENOMIC DNA]</scope>
    <source>
        <strain evidence="2 3">MRHRU-235-G</strain>
    </source>
</reference>
<sequence length="75" mass="8066">MFESSTIMKKSVTTVHSEYHGFVESIRAEVIYPPRSPPDAATRSHGMRPGMGGCLAPVPGMQLTGIGNVKLADHQ</sequence>
<feature type="region of interest" description="Disordered" evidence="1">
    <location>
        <begin position="34"/>
        <end position="53"/>
    </location>
</feature>
<accession>A0AAD0P7V3</accession>
<dbReference type="AlphaFoldDB" id="A0AAD0P7V3"/>
<dbReference type="EMBL" id="CP029543">
    <property type="protein sequence ID" value="AWV47766.1"/>
    <property type="molecule type" value="Genomic_DNA"/>
</dbReference>
<organism evidence="2 3">
    <name type="scientific">Mycobacterium leprae</name>
    <dbReference type="NCBI Taxonomy" id="1769"/>
    <lineage>
        <taxon>Bacteria</taxon>
        <taxon>Bacillati</taxon>
        <taxon>Actinomycetota</taxon>
        <taxon>Actinomycetes</taxon>
        <taxon>Mycobacteriales</taxon>
        <taxon>Mycobacteriaceae</taxon>
        <taxon>Mycobacterium</taxon>
    </lineage>
</organism>
<dbReference type="RefSeq" id="WP_049769723.1">
    <property type="nucleotide sequence ID" value="NZ_CP029543.1"/>
</dbReference>
<gene>
    <name evidence="2" type="ORF">DIJ64_05835</name>
</gene>
<evidence type="ECO:0000313" key="3">
    <source>
        <dbReference type="Proteomes" id="UP000249682"/>
    </source>
</evidence>
<dbReference type="Proteomes" id="UP000249682">
    <property type="component" value="Chromosome"/>
</dbReference>
<proteinExistence type="predicted"/>
<evidence type="ECO:0000313" key="2">
    <source>
        <dbReference type="EMBL" id="AWV47766.1"/>
    </source>
</evidence>
<protein>
    <submittedName>
        <fullName evidence="2">Uncharacterized protein</fullName>
    </submittedName>
</protein>
<evidence type="ECO:0000256" key="1">
    <source>
        <dbReference type="SAM" id="MobiDB-lite"/>
    </source>
</evidence>
<name>A0AAD0P7V3_MYCLR</name>